<dbReference type="InterPro" id="IPR052093">
    <property type="entry name" value="HR_Repair_Mediator"/>
</dbReference>
<dbReference type="InterPro" id="IPR014774">
    <property type="entry name" value="KaiC-like_dom"/>
</dbReference>
<keyword evidence="9" id="KW-1185">Reference proteome</keyword>
<reference evidence="8" key="2">
    <citation type="journal article" date="2020" name="Nat. Commun.">
        <title>Large-scale genome sequencing of mycorrhizal fungi provides insights into the early evolution of symbiotic traits.</title>
        <authorList>
            <person name="Miyauchi S."/>
            <person name="Kiss E."/>
            <person name="Kuo A."/>
            <person name="Drula E."/>
            <person name="Kohler A."/>
            <person name="Sanchez-Garcia M."/>
            <person name="Morin E."/>
            <person name="Andreopoulos B."/>
            <person name="Barry K.W."/>
            <person name="Bonito G."/>
            <person name="Buee M."/>
            <person name="Carver A."/>
            <person name="Chen C."/>
            <person name="Cichocki N."/>
            <person name="Clum A."/>
            <person name="Culley D."/>
            <person name="Crous P.W."/>
            <person name="Fauchery L."/>
            <person name="Girlanda M."/>
            <person name="Hayes R.D."/>
            <person name="Keri Z."/>
            <person name="LaButti K."/>
            <person name="Lipzen A."/>
            <person name="Lombard V."/>
            <person name="Magnuson J."/>
            <person name="Maillard F."/>
            <person name="Murat C."/>
            <person name="Nolan M."/>
            <person name="Ohm R.A."/>
            <person name="Pangilinan J."/>
            <person name="Pereira M.F."/>
            <person name="Perotto S."/>
            <person name="Peter M."/>
            <person name="Pfister S."/>
            <person name="Riley R."/>
            <person name="Sitrit Y."/>
            <person name="Stielow J.B."/>
            <person name="Szollosi G."/>
            <person name="Zifcakova L."/>
            <person name="Stursova M."/>
            <person name="Spatafora J.W."/>
            <person name="Tedersoo L."/>
            <person name="Vaario L.M."/>
            <person name="Yamada A."/>
            <person name="Yan M."/>
            <person name="Wang P."/>
            <person name="Xu J."/>
            <person name="Bruns T."/>
            <person name="Baldrian P."/>
            <person name="Vilgalys R."/>
            <person name="Dunand C."/>
            <person name="Henrissat B."/>
            <person name="Grigoriev I.V."/>
            <person name="Hibbett D."/>
            <person name="Nagy L.G."/>
            <person name="Martin F.M."/>
        </authorList>
    </citation>
    <scope>NUCLEOTIDE SEQUENCE</scope>
    <source>
        <strain evidence="8">Prilba</strain>
    </source>
</reference>
<dbReference type="GO" id="GO:0000707">
    <property type="term" value="P:meiotic DNA recombinase assembly"/>
    <property type="evidence" value="ECO:0007669"/>
    <property type="project" value="TreeGrafter"/>
</dbReference>
<evidence type="ECO:0000259" key="7">
    <source>
        <dbReference type="PROSITE" id="PS50162"/>
    </source>
</evidence>
<gene>
    <name evidence="8" type="ORF">DFH94DRAFT_721896</name>
</gene>
<name>A0A9P5N0K1_9AGAM</name>
<dbReference type="GO" id="GO:0007131">
    <property type="term" value="P:reciprocal meiotic recombination"/>
    <property type="evidence" value="ECO:0007669"/>
    <property type="project" value="TreeGrafter"/>
</dbReference>
<proteinExistence type="predicted"/>
<dbReference type="InterPro" id="IPR020588">
    <property type="entry name" value="RecA_ATP-bd"/>
</dbReference>
<accession>A0A9P5N0K1</accession>
<keyword evidence="8" id="KW-0378">Hydrolase</keyword>
<comment type="caution">
    <text evidence="8">The sequence shown here is derived from an EMBL/GenBank/DDBJ whole genome shotgun (WGS) entry which is preliminary data.</text>
</comment>
<dbReference type="InterPro" id="IPR027417">
    <property type="entry name" value="P-loop_NTPase"/>
</dbReference>
<keyword evidence="6" id="KW-0539">Nucleus</keyword>
<keyword evidence="4" id="KW-0067">ATP-binding</keyword>
<dbReference type="GO" id="GO:0033065">
    <property type="term" value="C:Rad51C-XRCC3 complex"/>
    <property type="evidence" value="ECO:0007669"/>
    <property type="project" value="TreeGrafter"/>
</dbReference>
<keyword evidence="3" id="KW-0227">DNA damage</keyword>
<dbReference type="SUPFAM" id="SSF52540">
    <property type="entry name" value="P-loop containing nucleoside triphosphate hydrolases"/>
    <property type="match status" value="1"/>
</dbReference>
<keyword evidence="2" id="KW-0547">Nucleotide-binding</keyword>
<dbReference type="PROSITE" id="PS50162">
    <property type="entry name" value="RECA_2"/>
    <property type="match status" value="1"/>
</dbReference>
<dbReference type="AlphaFoldDB" id="A0A9P5N0K1"/>
<keyword evidence="5" id="KW-0234">DNA repair</keyword>
<dbReference type="Gene3D" id="3.40.50.300">
    <property type="entry name" value="P-loop containing nucleotide triphosphate hydrolases"/>
    <property type="match status" value="1"/>
</dbReference>
<feature type="domain" description="RecA family profile 1" evidence="7">
    <location>
        <begin position="18"/>
        <end position="181"/>
    </location>
</feature>
<dbReference type="GO" id="GO:0000400">
    <property type="term" value="F:four-way junction DNA binding"/>
    <property type="evidence" value="ECO:0007669"/>
    <property type="project" value="TreeGrafter"/>
</dbReference>
<evidence type="ECO:0000313" key="8">
    <source>
        <dbReference type="EMBL" id="KAF8483459.1"/>
    </source>
</evidence>
<feature type="non-terminal residue" evidence="8">
    <location>
        <position position="263"/>
    </location>
</feature>
<dbReference type="GO" id="GO:0033063">
    <property type="term" value="C:Rad51B-Rad51C-Rad51D-XRCC2 complex"/>
    <property type="evidence" value="ECO:0007669"/>
    <property type="project" value="TreeGrafter"/>
</dbReference>
<reference evidence="8" key="1">
    <citation type="submission" date="2019-10" db="EMBL/GenBank/DDBJ databases">
        <authorList>
            <consortium name="DOE Joint Genome Institute"/>
            <person name="Kuo A."/>
            <person name="Miyauchi S."/>
            <person name="Kiss E."/>
            <person name="Drula E."/>
            <person name="Kohler A."/>
            <person name="Sanchez-Garcia M."/>
            <person name="Andreopoulos B."/>
            <person name="Barry K.W."/>
            <person name="Bonito G."/>
            <person name="Buee M."/>
            <person name="Carver A."/>
            <person name="Chen C."/>
            <person name="Cichocki N."/>
            <person name="Clum A."/>
            <person name="Culley D."/>
            <person name="Crous P.W."/>
            <person name="Fauchery L."/>
            <person name="Girlanda M."/>
            <person name="Hayes R."/>
            <person name="Keri Z."/>
            <person name="LaButti K."/>
            <person name="Lipzen A."/>
            <person name="Lombard V."/>
            <person name="Magnuson J."/>
            <person name="Maillard F."/>
            <person name="Morin E."/>
            <person name="Murat C."/>
            <person name="Nolan M."/>
            <person name="Ohm R."/>
            <person name="Pangilinan J."/>
            <person name="Pereira M."/>
            <person name="Perotto S."/>
            <person name="Peter M."/>
            <person name="Riley R."/>
            <person name="Sitrit Y."/>
            <person name="Stielow B."/>
            <person name="Szollosi G."/>
            <person name="Zifcakova L."/>
            <person name="Stursova M."/>
            <person name="Spatafora J.W."/>
            <person name="Tedersoo L."/>
            <person name="Vaario L.-M."/>
            <person name="Yamada A."/>
            <person name="Yan M."/>
            <person name="Wang P."/>
            <person name="Xu J."/>
            <person name="Bruns T."/>
            <person name="Baldrian P."/>
            <person name="Vilgalys R."/>
            <person name="Henrissat B."/>
            <person name="Grigoriev I.V."/>
            <person name="Hibbett D."/>
            <person name="Nagy L.G."/>
            <person name="Martin F.M."/>
        </authorList>
    </citation>
    <scope>NUCLEOTIDE SEQUENCE</scope>
    <source>
        <strain evidence="8">Prilba</strain>
    </source>
</reference>
<evidence type="ECO:0000313" key="9">
    <source>
        <dbReference type="Proteomes" id="UP000759537"/>
    </source>
</evidence>
<evidence type="ECO:0000256" key="4">
    <source>
        <dbReference type="ARBA" id="ARBA00022840"/>
    </source>
</evidence>
<dbReference type="Proteomes" id="UP000759537">
    <property type="component" value="Unassembled WGS sequence"/>
</dbReference>
<dbReference type="GO" id="GO:0005657">
    <property type="term" value="C:replication fork"/>
    <property type="evidence" value="ECO:0007669"/>
    <property type="project" value="TreeGrafter"/>
</dbReference>
<dbReference type="PANTHER" id="PTHR46239">
    <property type="entry name" value="DNA REPAIR PROTEIN RAD51 HOMOLOG 3 RAD51C"/>
    <property type="match status" value="1"/>
</dbReference>
<organism evidence="8 9">
    <name type="scientific">Russula ochroleuca</name>
    <dbReference type="NCBI Taxonomy" id="152965"/>
    <lineage>
        <taxon>Eukaryota</taxon>
        <taxon>Fungi</taxon>
        <taxon>Dikarya</taxon>
        <taxon>Basidiomycota</taxon>
        <taxon>Agaricomycotina</taxon>
        <taxon>Agaricomycetes</taxon>
        <taxon>Russulales</taxon>
        <taxon>Russulaceae</taxon>
        <taxon>Russula</taxon>
    </lineage>
</organism>
<sequence length="263" mass="28447">MIGSFPPLGRSAADLISINKRFLSSCIPLDRLLGGGLPSGHVLELSGPPGTAKEILATKFASDAVSSNDQVLFVDMQNMASPASLHSELVSKNLADASLDLVHYLNIFTLPDLLIFLYNLPLFLEAHASIRLVILNSIWFPFQTSPGLTQSRRATLLARVRQVLARLCSSLDIAIVITTQLATKLLNPDGTPASFDSGSRAVLVPLLGDTYLPPHRTYRVLIVPETRTSGVLRLLSSPSYDSESVTPEECYEMDGNTMGARKA</sequence>
<dbReference type="GO" id="GO:0140664">
    <property type="term" value="F:ATP-dependent DNA damage sensor activity"/>
    <property type="evidence" value="ECO:0007669"/>
    <property type="project" value="InterPro"/>
</dbReference>
<comment type="subcellular location">
    <subcellularLocation>
        <location evidence="1">Nucleus</location>
    </subcellularLocation>
</comment>
<dbReference type="OrthoDB" id="5957327at2759"/>
<dbReference type="EMBL" id="WHVB01000004">
    <property type="protein sequence ID" value="KAF8483459.1"/>
    <property type="molecule type" value="Genomic_DNA"/>
</dbReference>
<dbReference type="Pfam" id="PF06745">
    <property type="entry name" value="ATPase"/>
    <property type="match status" value="1"/>
</dbReference>
<dbReference type="GO" id="GO:0005524">
    <property type="term" value="F:ATP binding"/>
    <property type="evidence" value="ECO:0007669"/>
    <property type="project" value="UniProtKB-KW"/>
</dbReference>
<dbReference type="GO" id="GO:0008821">
    <property type="term" value="F:crossover junction DNA endonuclease activity"/>
    <property type="evidence" value="ECO:0007669"/>
    <property type="project" value="TreeGrafter"/>
</dbReference>
<evidence type="ECO:0000256" key="5">
    <source>
        <dbReference type="ARBA" id="ARBA00023204"/>
    </source>
</evidence>
<evidence type="ECO:0000256" key="6">
    <source>
        <dbReference type="ARBA" id="ARBA00023242"/>
    </source>
</evidence>
<protein>
    <submittedName>
        <fullName evidence="8">P-loop containing nucleoside triphosphate hydrolase protein</fullName>
    </submittedName>
</protein>
<evidence type="ECO:0000256" key="1">
    <source>
        <dbReference type="ARBA" id="ARBA00004123"/>
    </source>
</evidence>
<evidence type="ECO:0000256" key="3">
    <source>
        <dbReference type="ARBA" id="ARBA00022763"/>
    </source>
</evidence>
<dbReference type="PANTHER" id="PTHR46239:SF1">
    <property type="entry name" value="DNA REPAIR PROTEIN RAD51 HOMOLOG 3"/>
    <property type="match status" value="1"/>
</dbReference>
<evidence type="ECO:0000256" key="2">
    <source>
        <dbReference type="ARBA" id="ARBA00022741"/>
    </source>
</evidence>